<dbReference type="AlphaFoldDB" id="A9KRI2"/>
<comment type="cofactor">
    <cofactor evidence="1 7">
        <name>pyridoxal 5'-phosphate</name>
        <dbReference type="ChEBI" id="CHEBI:597326"/>
    </cofactor>
</comment>
<keyword evidence="11" id="KW-1185">Reference proteome</keyword>
<dbReference type="EMBL" id="CP000885">
    <property type="protein sequence ID" value="ABX42056.1"/>
    <property type="molecule type" value="Genomic_DNA"/>
</dbReference>
<dbReference type="OrthoDB" id="9804366at2"/>
<dbReference type="HOGENOM" id="CLU_003433_2_5_9"/>
<dbReference type="EC" id="2.8.1.7" evidence="3 8"/>
<evidence type="ECO:0000256" key="8">
    <source>
        <dbReference type="RuleBase" id="RU004506"/>
    </source>
</evidence>
<dbReference type="InterPro" id="IPR015424">
    <property type="entry name" value="PyrdxlP-dep_Trfase"/>
</dbReference>
<dbReference type="Pfam" id="PF00266">
    <property type="entry name" value="Aminotran_5"/>
    <property type="match status" value="1"/>
</dbReference>
<proteinExistence type="inferred from homology"/>
<feature type="domain" description="Aminotransferase class V" evidence="9">
    <location>
        <begin position="62"/>
        <end position="431"/>
    </location>
</feature>
<dbReference type="GO" id="GO:0006534">
    <property type="term" value="P:cysteine metabolic process"/>
    <property type="evidence" value="ECO:0007669"/>
    <property type="project" value="UniProtKB-UniRule"/>
</dbReference>
<dbReference type="GO" id="GO:0030170">
    <property type="term" value="F:pyridoxal phosphate binding"/>
    <property type="evidence" value="ECO:0007669"/>
    <property type="project" value="UniProtKB-UniRule"/>
</dbReference>
<dbReference type="PANTHER" id="PTHR43586">
    <property type="entry name" value="CYSTEINE DESULFURASE"/>
    <property type="match status" value="1"/>
</dbReference>
<protein>
    <recommendedName>
        <fullName evidence="3 8">Cysteine desulfurase</fullName>
        <ecNumber evidence="3 8">2.8.1.7</ecNumber>
    </recommendedName>
</protein>
<dbReference type="STRING" id="357809.Cphy_1684"/>
<keyword evidence="4 8" id="KW-0808">Transferase</keyword>
<comment type="similarity">
    <text evidence="2 8">Belongs to the class-V pyridoxal-phosphate-dependent aminotransferase family. Csd subfamily.</text>
</comment>
<name>A9KRI2_LACP7</name>
<dbReference type="Gene3D" id="3.90.1150.10">
    <property type="entry name" value="Aspartate Aminotransferase, domain 1"/>
    <property type="match status" value="1"/>
</dbReference>
<dbReference type="CDD" id="cd06453">
    <property type="entry name" value="SufS_like"/>
    <property type="match status" value="1"/>
</dbReference>
<evidence type="ECO:0000256" key="5">
    <source>
        <dbReference type="ARBA" id="ARBA00022898"/>
    </source>
</evidence>
<accession>A9KRI2</accession>
<dbReference type="KEGG" id="cpy:Cphy_1684"/>
<dbReference type="InterPro" id="IPR016454">
    <property type="entry name" value="Cysteine_dSase"/>
</dbReference>
<gene>
    <name evidence="10" type="ordered locus">Cphy_1684</name>
</gene>
<evidence type="ECO:0000259" key="9">
    <source>
        <dbReference type="Pfam" id="PF00266"/>
    </source>
</evidence>
<evidence type="ECO:0000256" key="7">
    <source>
        <dbReference type="RuleBase" id="RU004504"/>
    </source>
</evidence>
<dbReference type="NCBIfam" id="TIGR01979">
    <property type="entry name" value="sufS"/>
    <property type="match status" value="1"/>
</dbReference>
<dbReference type="Proteomes" id="UP000000370">
    <property type="component" value="Chromosome"/>
</dbReference>
<keyword evidence="5 8" id="KW-0663">Pyridoxal phosphate</keyword>
<dbReference type="Gene3D" id="3.40.640.10">
    <property type="entry name" value="Type I PLP-dependent aspartate aminotransferase-like (Major domain)"/>
    <property type="match status" value="1"/>
</dbReference>
<dbReference type="RefSeq" id="WP_012199710.1">
    <property type="nucleotide sequence ID" value="NC_010001.1"/>
</dbReference>
<dbReference type="SUPFAM" id="SSF53383">
    <property type="entry name" value="PLP-dependent transferases"/>
    <property type="match status" value="1"/>
</dbReference>
<organism evidence="10 11">
    <name type="scientific">Lachnoclostridium phytofermentans (strain ATCC 700394 / DSM 18823 / ISDg)</name>
    <name type="common">Clostridium phytofermentans</name>
    <dbReference type="NCBI Taxonomy" id="357809"/>
    <lineage>
        <taxon>Bacteria</taxon>
        <taxon>Bacillati</taxon>
        <taxon>Bacillota</taxon>
        <taxon>Clostridia</taxon>
        <taxon>Lachnospirales</taxon>
        <taxon>Lachnospiraceae</taxon>
    </lineage>
</organism>
<dbReference type="PIRSF" id="PIRSF005572">
    <property type="entry name" value="NifS"/>
    <property type="match status" value="1"/>
</dbReference>
<dbReference type="GO" id="GO:0031071">
    <property type="term" value="F:cysteine desulfurase activity"/>
    <property type="evidence" value="ECO:0007669"/>
    <property type="project" value="UniProtKB-UniRule"/>
</dbReference>
<evidence type="ECO:0000256" key="1">
    <source>
        <dbReference type="ARBA" id="ARBA00001933"/>
    </source>
</evidence>
<dbReference type="InterPro" id="IPR015422">
    <property type="entry name" value="PyrdxlP-dep_Trfase_small"/>
</dbReference>
<dbReference type="eggNOG" id="COG0520">
    <property type="taxonomic scope" value="Bacteria"/>
</dbReference>
<comment type="function">
    <text evidence="8">Catalyzes the removal of elemental sulfur and selenium atoms from L-cysteine, L-cystine, L-selenocysteine, and L-selenocystine to produce L-alanine.</text>
</comment>
<evidence type="ECO:0000313" key="10">
    <source>
        <dbReference type="EMBL" id="ABX42056.1"/>
    </source>
</evidence>
<evidence type="ECO:0000256" key="4">
    <source>
        <dbReference type="ARBA" id="ARBA00022679"/>
    </source>
</evidence>
<dbReference type="InterPro" id="IPR000192">
    <property type="entry name" value="Aminotrans_V_dom"/>
</dbReference>
<comment type="catalytic activity">
    <reaction evidence="6 8">
        <text>(sulfur carrier)-H + L-cysteine = (sulfur carrier)-SH + L-alanine</text>
        <dbReference type="Rhea" id="RHEA:43892"/>
        <dbReference type="Rhea" id="RHEA-COMP:14737"/>
        <dbReference type="Rhea" id="RHEA-COMP:14739"/>
        <dbReference type="ChEBI" id="CHEBI:29917"/>
        <dbReference type="ChEBI" id="CHEBI:35235"/>
        <dbReference type="ChEBI" id="CHEBI:57972"/>
        <dbReference type="ChEBI" id="CHEBI:64428"/>
        <dbReference type="EC" id="2.8.1.7"/>
    </reaction>
</comment>
<sequence>MSIELMQTYCSWSEYENAIIDVLSVYKSEGHESPIHASTFDVDALRNDFPILSTKVHGKPLIWLDNAATTQKPKPVIDRLSYFYEHENSNIHRGAHTLAATATDAYEAARNKIKHFINASSYEEIIFVRGATEGINLVAASYGRHNLNKDDEILVSCLEHHANIVPWQMLCAETGAVLRIIPVDDTGQIDMQSYKKLLSPKVKIVAASYVSNSLGTITPIKDIVAMAHQYGAKVLVDAAQAVPHFKVDVNDLDCDFLVFSGHKLFGPTGIGILYGKKDTLNEMSPYQGGGNMIDNVTFEKTTYQLTPQRFEAGTGDIAGAVGLGAAVDYLQHIGMDHIAKYEHSLLSYTSDALRNIPGLSVIGTASEKAGVISFTLNGIATESIGQMLDKEGIAVRTGHHCSLPILRRFGVESTARISLAFYNTYREIDVLIDTLWKLITKTYT</sequence>
<dbReference type="InterPro" id="IPR015421">
    <property type="entry name" value="PyrdxlP-dep_Trfase_major"/>
</dbReference>
<dbReference type="PANTHER" id="PTHR43586:SF8">
    <property type="entry name" value="CYSTEINE DESULFURASE 1, CHLOROPLASTIC"/>
    <property type="match status" value="1"/>
</dbReference>
<dbReference type="InterPro" id="IPR020578">
    <property type="entry name" value="Aminotrans_V_PyrdxlP_BS"/>
</dbReference>
<dbReference type="InterPro" id="IPR010970">
    <property type="entry name" value="Cys_dSase_SufS"/>
</dbReference>
<evidence type="ECO:0000256" key="2">
    <source>
        <dbReference type="ARBA" id="ARBA00010447"/>
    </source>
</evidence>
<dbReference type="PROSITE" id="PS00595">
    <property type="entry name" value="AA_TRANSFER_CLASS_5"/>
    <property type="match status" value="1"/>
</dbReference>
<evidence type="ECO:0000313" key="11">
    <source>
        <dbReference type="Proteomes" id="UP000000370"/>
    </source>
</evidence>
<reference evidence="11" key="1">
    <citation type="submission" date="2007-11" db="EMBL/GenBank/DDBJ databases">
        <title>Complete genome sequence of Clostridium phytofermentans ISDg.</title>
        <authorList>
            <person name="Leschine S.B."/>
            <person name="Warnick T.A."/>
            <person name="Blanchard J.L."/>
            <person name="Schnell D.J."/>
            <person name="Petit E.L."/>
            <person name="LaTouf W.G."/>
            <person name="Copeland A."/>
            <person name="Lucas S."/>
            <person name="Lapidus A."/>
            <person name="Barry K."/>
            <person name="Glavina del Rio T."/>
            <person name="Dalin E."/>
            <person name="Tice H."/>
            <person name="Pitluck S."/>
            <person name="Kiss H."/>
            <person name="Brettin T."/>
            <person name="Bruce D."/>
            <person name="Detter J.C."/>
            <person name="Han C."/>
            <person name="Kuske C."/>
            <person name="Schmutz J."/>
            <person name="Larimer F."/>
            <person name="Land M."/>
            <person name="Hauser L."/>
            <person name="Kyrpides N."/>
            <person name="Kim E.A."/>
            <person name="Richardson P."/>
        </authorList>
    </citation>
    <scope>NUCLEOTIDE SEQUENCE [LARGE SCALE GENOMIC DNA]</scope>
    <source>
        <strain evidence="11">ATCC 700394 / DSM 18823 / ISDg</strain>
    </source>
</reference>
<evidence type="ECO:0000256" key="3">
    <source>
        <dbReference type="ARBA" id="ARBA00012239"/>
    </source>
</evidence>
<evidence type="ECO:0000256" key="6">
    <source>
        <dbReference type="ARBA" id="ARBA00050776"/>
    </source>
</evidence>